<dbReference type="Gene3D" id="3.40.50.620">
    <property type="entry name" value="HUPs"/>
    <property type="match status" value="1"/>
</dbReference>
<dbReference type="InterPro" id="IPR014729">
    <property type="entry name" value="Rossmann-like_a/b/a_fold"/>
</dbReference>
<dbReference type="InterPro" id="IPR012255">
    <property type="entry name" value="ETF_b"/>
</dbReference>
<dbReference type="AlphaFoldDB" id="A0A238W3Y7"/>
<reference evidence="2 3" key="1">
    <citation type="submission" date="2017-06" db="EMBL/GenBank/DDBJ databases">
        <authorList>
            <person name="Kim H.J."/>
            <person name="Triplett B.A."/>
        </authorList>
    </citation>
    <scope>NUCLEOTIDE SEQUENCE [LARGE SCALE GENOMIC DNA]</scope>
    <source>
        <strain evidence="2 3">DSM 8800</strain>
    </source>
</reference>
<protein>
    <submittedName>
        <fullName evidence="2">Electron transfer flavoprotein beta subunit</fullName>
    </submittedName>
</protein>
<dbReference type="CDD" id="cd01714">
    <property type="entry name" value="ETF_beta"/>
    <property type="match status" value="1"/>
</dbReference>
<dbReference type="PIRSF" id="PIRSF000090">
    <property type="entry name" value="Beta-ETF"/>
    <property type="match status" value="1"/>
</dbReference>
<dbReference type="InterPro" id="IPR014730">
    <property type="entry name" value="ETF_a/b_N"/>
</dbReference>
<dbReference type="EMBL" id="FZNQ01000005">
    <property type="protein sequence ID" value="SNR41325.1"/>
    <property type="molecule type" value="Genomic_DNA"/>
</dbReference>
<dbReference type="RefSeq" id="WP_089384378.1">
    <property type="nucleotide sequence ID" value="NZ_FZNQ01000005.1"/>
</dbReference>
<dbReference type="SMART" id="SM00893">
    <property type="entry name" value="ETF"/>
    <property type="match status" value="1"/>
</dbReference>
<name>A0A238W3Y7_HALVU</name>
<dbReference type="Pfam" id="PF01012">
    <property type="entry name" value="ETF"/>
    <property type="match status" value="1"/>
</dbReference>
<evidence type="ECO:0000259" key="1">
    <source>
        <dbReference type="SMART" id="SM00893"/>
    </source>
</evidence>
<dbReference type="PANTHER" id="PTHR21294">
    <property type="entry name" value="ELECTRON TRANSFER FLAVOPROTEIN BETA-SUBUNIT"/>
    <property type="match status" value="1"/>
</dbReference>
<accession>A0A238W3Y7</accession>
<organism evidence="2 3">
    <name type="scientific">Halorubrum vacuolatum</name>
    <name type="common">Natronobacterium vacuolatum</name>
    <dbReference type="NCBI Taxonomy" id="63740"/>
    <lineage>
        <taxon>Archaea</taxon>
        <taxon>Methanobacteriati</taxon>
        <taxon>Methanobacteriota</taxon>
        <taxon>Stenosarchaea group</taxon>
        <taxon>Halobacteria</taxon>
        <taxon>Halobacteriales</taxon>
        <taxon>Haloferacaceae</taxon>
        <taxon>Halorubrum</taxon>
    </lineage>
</organism>
<proteinExistence type="predicted"/>
<dbReference type="GO" id="GO:0009055">
    <property type="term" value="F:electron transfer activity"/>
    <property type="evidence" value="ECO:0007669"/>
    <property type="project" value="InterPro"/>
</dbReference>
<dbReference type="Proteomes" id="UP000198397">
    <property type="component" value="Unassembled WGS sequence"/>
</dbReference>
<sequence length="257" mass="27379">MNVLACIKRVPNTGAKIVLTDDNQRIDASNLGFTMSPHEECVIEEAIQQADAHGGSAHVLTLGPEEATEQLRTGLAMQADEASLLETDGSEWGPRATADAIANVVREMAEDGTEFDLLLLGNESADAANYQVGVRVARELGLPCVTGIKSLEVEGDTAIAGREIAGGEEIYEIDLPAVITVKEGINEPRYASMRAKMRARNMEIDRREPVGTAGAGSLEKVRLETPETDDSAAEILGEGPEAVPEIVEILESEVSVV</sequence>
<gene>
    <name evidence="2" type="ORF">SAMN06264855_105106</name>
</gene>
<dbReference type="InterPro" id="IPR033948">
    <property type="entry name" value="ETF_beta_N"/>
</dbReference>
<feature type="domain" description="Electron transfer flavoprotein alpha/beta-subunit N-terminal" evidence="1">
    <location>
        <begin position="23"/>
        <end position="206"/>
    </location>
</feature>
<dbReference type="OrthoDB" id="6635at2157"/>
<dbReference type="SUPFAM" id="SSF52402">
    <property type="entry name" value="Adenine nucleotide alpha hydrolases-like"/>
    <property type="match status" value="1"/>
</dbReference>
<evidence type="ECO:0000313" key="3">
    <source>
        <dbReference type="Proteomes" id="UP000198397"/>
    </source>
</evidence>
<keyword evidence="3" id="KW-1185">Reference proteome</keyword>
<evidence type="ECO:0000313" key="2">
    <source>
        <dbReference type="EMBL" id="SNR41325.1"/>
    </source>
</evidence>